<keyword evidence="2" id="KW-1185">Reference proteome</keyword>
<comment type="caution">
    <text evidence="1">The sequence shown here is derived from an EMBL/GenBank/DDBJ whole genome shotgun (WGS) entry which is preliminary data.</text>
</comment>
<name>A0A9P3GM24_9APHY</name>
<evidence type="ECO:0000313" key="2">
    <source>
        <dbReference type="Proteomes" id="UP000703269"/>
    </source>
</evidence>
<dbReference type="EMBL" id="BPQB01000072">
    <property type="protein sequence ID" value="GJE97491.1"/>
    <property type="molecule type" value="Genomic_DNA"/>
</dbReference>
<gene>
    <name evidence="1" type="ORF">PsYK624_137120</name>
</gene>
<dbReference type="Proteomes" id="UP000703269">
    <property type="component" value="Unassembled WGS sequence"/>
</dbReference>
<protein>
    <submittedName>
        <fullName evidence="1">Uncharacterized protein</fullName>
    </submittedName>
</protein>
<proteinExistence type="predicted"/>
<reference evidence="1 2" key="1">
    <citation type="submission" date="2021-08" db="EMBL/GenBank/DDBJ databases">
        <title>Draft Genome Sequence of Phanerochaete sordida strain YK-624.</title>
        <authorList>
            <person name="Mori T."/>
            <person name="Dohra H."/>
            <person name="Suzuki T."/>
            <person name="Kawagishi H."/>
            <person name="Hirai H."/>
        </authorList>
    </citation>
    <scope>NUCLEOTIDE SEQUENCE [LARGE SCALE GENOMIC DNA]</scope>
    <source>
        <strain evidence="1 2">YK-624</strain>
    </source>
</reference>
<dbReference type="AlphaFoldDB" id="A0A9P3GM24"/>
<accession>A0A9P3GM24</accession>
<evidence type="ECO:0000313" key="1">
    <source>
        <dbReference type="EMBL" id="GJE97491.1"/>
    </source>
</evidence>
<organism evidence="1 2">
    <name type="scientific">Phanerochaete sordida</name>
    <dbReference type="NCBI Taxonomy" id="48140"/>
    <lineage>
        <taxon>Eukaryota</taxon>
        <taxon>Fungi</taxon>
        <taxon>Dikarya</taxon>
        <taxon>Basidiomycota</taxon>
        <taxon>Agaricomycotina</taxon>
        <taxon>Agaricomycetes</taxon>
        <taxon>Polyporales</taxon>
        <taxon>Phanerochaetaceae</taxon>
        <taxon>Phanerochaete</taxon>
    </lineage>
</organism>
<sequence length="345" mass="38422">MAVRRHLPVELIHNIVSLALAEHLDDLLVGTQSEARLPFSTSGSEFYAPREHPDLVESLMVASYQLHHVTSKIVSSFSAPGRRRRSAGEAAEANGGPWLAVAKTRELRALVITHDLTKATQIAALIRLRTGSILEVYRLVFCIQYQLAIAAQMQTWRHVVAGMESILSLQAVHSDRAGNQEIARSMREVLALCPAAFRDVLAPRVSASTLDIAIFHEYDIHVLELEIHWRTITEPEDEDLPAIDACVYELTRLLRDARDASSRVHADWDHPGSLNGALDEERLEVWCTLLRGISETGNPSALLREIADAEDLGERLADAQDAVRRLLADFEPRLELLQHPRAAQS</sequence>